<name>A0A2N9WR38_9NEIS</name>
<dbReference type="EMBL" id="MDVB01000118">
    <property type="protein sequence ID" value="PIT12327.1"/>
    <property type="molecule type" value="Genomic_DNA"/>
</dbReference>
<dbReference type="RefSeq" id="WP_100114244.1">
    <property type="nucleotide sequence ID" value="NZ_MDVB01000118.1"/>
</dbReference>
<reference evidence="1 2" key="1">
    <citation type="journal article" date="2017" name="MBio">
        <title>Type VI secretion-mediated competition in the bee gut microbiome.</title>
        <authorList>
            <person name="Steele M.I."/>
            <person name="Kwong W.K."/>
            <person name="Powell J.E."/>
            <person name="Whiteley M."/>
            <person name="Moran N.A."/>
        </authorList>
    </citation>
    <scope>NUCLEOTIDE SEQUENCE [LARGE SCALE GENOMIC DNA]</scope>
    <source>
        <strain evidence="1 2">App2-2</strain>
    </source>
</reference>
<dbReference type="Proteomes" id="UP000231293">
    <property type="component" value="Unassembled WGS sequence"/>
</dbReference>
<comment type="caution">
    <text evidence="1">The sequence shown here is derived from an EMBL/GenBank/DDBJ whole genome shotgun (WGS) entry which is preliminary data.</text>
</comment>
<evidence type="ECO:0000313" key="2">
    <source>
        <dbReference type="Proteomes" id="UP000231293"/>
    </source>
</evidence>
<accession>A0A2N9WR38</accession>
<organism evidence="1 2">
    <name type="scientific">Snodgrassella alvi</name>
    <dbReference type="NCBI Taxonomy" id="1196083"/>
    <lineage>
        <taxon>Bacteria</taxon>
        <taxon>Pseudomonadati</taxon>
        <taxon>Pseudomonadota</taxon>
        <taxon>Betaproteobacteria</taxon>
        <taxon>Neisseriales</taxon>
        <taxon>Neisseriaceae</taxon>
        <taxon>Snodgrassella</taxon>
    </lineage>
</organism>
<protein>
    <submittedName>
        <fullName evidence="1">Uncharacterized protein</fullName>
    </submittedName>
</protein>
<proteinExistence type="predicted"/>
<gene>
    <name evidence="1" type="ORF">BGI32_10200</name>
</gene>
<dbReference type="AlphaFoldDB" id="A0A2N9WR38"/>
<sequence>MQGSFFFCLAAIVHFPAAKPKLHTYKLNWFEPVLPENSNAGYRHLYTPDTHMYRLISLLKAGNPVLFHAIA</sequence>
<evidence type="ECO:0000313" key="1">
    <source>
        <dbReference type="EMBL" id="PIT12327.1"/>
    </source>
</evidence>